<comment type="subunit">
    <text evidence="11">Homotetramer.</text>
</comment>
<protein>
    <recommendedName>
        <fullName evidence="3 11">Chorismate synthase</fullName>
        <shortName evidence="11">CS</shortName>
        <ecNumber evidence="3 11">4.2.3.5</ecNumber>
    </recommendedName>
    <alternativeName>
        <fullName evidence="11">5-enolpyruvylshikimate-3-phosphate phospholyase</fullName>
    </alternativeName>
</protein>
<dbReference type="InterPro" id="IPR000453">
    <property type="entry name" value="Chorismate_synth"/>
</dbReference>
<keyword evidence="9 11" id="KW-0057">Aromatic amino acid biosynthesis</keyword>
<name>A0A926ER07_9FIRM</name>
<accession>A0A926ER07</accession>
<dbReference type="GO" id="GO:0005829">
    <property type="term" value="C:cytosol"/>
    <property type="evidence" value="ECO:0007669"/>
    <property type="project" value="TreeGrafter"/>
</dbReference>
<evidence type="ECO:0000313" key="13">
    <source>
        <dbReference type="EMBL" id="MBC8584710.1"/>
    </source>
</evidence>
<dbReference type="AlphaFoldDB" id="A0A926ER07"/>
<dbReference type="HAMAP" id="MF_00300">
    <property type="entry name" value="Chorismate_synth"/>
    <property type="match status" value="1"/>
</dbReference>
<comment type="function">
    <text evidence="11">Catalyzes the anti-1,4-elimination of the C-3 phosphate and the C-6 proR hydrogen from 5-enolpyruvylshikimate-3-phosphate (EPSP) to yield chorismate, which is the branch point compound that serves as the starting substrate for the three terminal pathways of aromatic amino acid biosynthesis. This reaction introduces a second double bond into the aromatic ring system.</text>
</comment>
<keyword evidence="10 11" id="KW-0456">Lyase</keyword>
<dbReference type="SUPFAM" id="SSF103263">
    <property type="entry name" value="Chorismate synthase, AroC"/>
    <property type="match status" value="1"/>
</dbReference>
<dbReference type="InterPro" id="IPR035904">
    <property type="entry name" value="Chorismate_synth_AroC_sf"/>
</dbReference>
<keyword evidence="8 11" id="KW-0521">NADP</keyword>
<dbReference type="InterPro" id="IPR020541">
    <property type="entry name" value="Chorismate_synthase_CS"/>
</dbReference>
<feature type="binding site" evidence="11">
    <location>
        <begin position="304"/>
        <end position="308"/>
    </location>
    <ligand>
        <name>FMN</name>
        <dbReference type="ChEBI" id="CHEBI:58210"/>
    </ligand>
</feature>
<evidence type="ECO:0000256" key="6">
    <source>
        <dbReference type="ARBA" id="ARBA00022643"/>
    </source>
</evidence>
<feature type="binding site" evidence="11">
    <location>
        <position position="47"/>
    </location>
    <ligand>
        <name>NADP(+)</name>
        <dbReference type="ChEBI" id="CHEBI:58349"/>
    </ligand>
</feature>
<comment type="cofactor">
    <cofactor evidence="11 12">
        <name>FMNH2</name>
        <dbReference type="ChEBI" id="CHEBI:57618"/>
    </cofactor>
    <text evidence="11 12">Reduced FMN (FMNH(2)).</text>
</comment>
<dbReference type="GO" id="GO:0009073">
    <property type="term" value="P:aromatic amino acid family biosynthetic process"/>
    <property type="evidence" value="ECO:0007669"/>
    <property type="project" value="UniProtKB-KW"/>
</dbReference>
<keyword evidence="4 11" id="KW-0028">Amino-acid biosynthesis</keyword>
<evidence type="ECO:0000256" key="7">
    <source>
        <dbReference type="ARBA" id="ARBA00022827"/>
    </source>
</evidence>
<sequence length="362" mass="38264">MSSNWGKNLKISIFGESHGEGIGVVIDGLPCGETIDMDELLAFMKRRAPGAHRASTPRRETDAPTILSGYWRQHTTGTPLAAVIRNNDTHSADYSNIATVARPGHADFTGYVRYGGFNDIRGGGHFSGRLTAPLTFAGGVAKQILSRREITVGAHIYSATGISDTPFDPVTVTGELLREVGAKPFPTISQKAGEKMSDAIEAARLELDSVGGVVECAVTGFPAGIGSPMFDGLENVIASLMFGIPAVKGIEFGLGFEASSLKGSQNNDSFVLHDGKIQTKTNNHGGILGGISSGMPIILRVAFKPTPSISQMQHSVDFVNMTQEELTIHGRHDPCVVVRAVPVVEAAVALALLESMLGQGKI</sequence>
<evidence type="ECO:0000256" key="1">
    <source>
        <dbReference type="ARBA" id="ARBA00005044"/>
    </source>
</evidence>
<feature type="binding site" evidence="11">
    <location>
        <position position="289"/>
    </location>
    <ligand>
        <name>FMN</name>
        <dbReference type="ChEBI" id="CHEBI:58210"/>
    </ligand>
</feature>
<dbReference type="NCBIfam" id="NF003793">
    <property type="entry name" value="PRK05382.1"/>
    <property type="match status" value="1"/>
</dbReference>
<dbReference type="PIRSF" id="PIRSF001456">
    <property type="entry name" value="Chorismate_synth"/>
    <property type="match status" value="1"/>
</dbReference>
<evidence type="ECO:0000256" key="9">
    <source>
        <dbReference type="ARBA" id="ARBA00023141"/>
    </source>
</evidence>
<dbReference type="Pfam" id="PF01264">
    <property type="entry name" value="Chorismate_synt"/>
    <property type="match status" value="1"/>
</dbReference>
<keyword evidence="5 11" id="KW-0285">Flavoprotein</keyword>
<evidence type="ECO:0000256" key="2">
    <source>
        <dbReference type="ARBA" id="ARBA00008014"/>
    </source>
</evidence>
<dbReference type="Gene3D" id="3.60.150.10">
    <property type="entry name" value="Chorismate synthase AroC"/>
    <property type="match status" value="1"/>
</dbReference>
<evidence type="ECO:0000256" key="4">
    <source>
        <dbReference type="ARBA" id="ARBA00022605"/>
    </source>
</evidence>
<evidence type="ECO:0000256" key="12">
    <source>
        <dbReference type="RuleBase" id="RU000605"/>
    </source>
</evidence>
<dbReference type="CDD" id="cd07304">
    <property type="entry name" value="Chorismate_synthase"/>
    <property type="match status" value="1"/>
</dbReference>
<dbReference type="RefSeq" id="WP_262394531.1">
    <property type="nucleotide sequence ID" value="NZ_JACRTD010000002.1"/>
</dbReference>
<reference evidence="13" key="1">
    <citation type="submission" date="2020-08" db="EMBL/GenBank/DDBJ databases">
        <title>Genome public.</title>
        <authorList>
            <person name="Liu C."/>
            <person name="Sun Q."/>
        </authorList>
    </citation>
    <scope>NUCLEOTIDE SEQUENCE</scope>
    <source>
        <strain evidence="13">NSJ-64</strain>
    </source>
</reference>
<keyword evidence="7 11" id="KW-0274">FAD</keyword>
<comment type="catalytic activity">
    <reaction evidence="11 12">
        <text>5-O-(1-carboxyvinyl)-3-phosphoshikimate = chorismate + phosphate</text>
        <dbReference type="Rhea" id="RHEA:21020"/>
        <dbReference type="ChEBI" id="CHEBI:29748"/>
        <dbReference type="ChEBI" id="CHEBI:43474"/>
        <dbReference type="ChEBI" id="CHEBI:57701"/>
        <dbReference type="EC" id="4.2.3.5"/>
    </reaction>
</comment>
<feature type="binding site" evidence="11">
    <location>
        <position position="331"/>
    </location>
    <ligand>
        <name>FMN</name>
        <dbReference type="ChEBI" id="CHEBI:58210"/>
    </ligand>
</feature>
<dbReference type="NCBIfam" id="TIGR00033">
    <property type="entry name" value="aroC"/>
    <property type="match status" value="1"/>
</dbReference>
<dbReference type="Proteomes" id="UP000623678">
    <property type="component" value="Unassembled WGS sequence"/>
</dbReference>
<organism evidence="13 14">
    <name type="scientific">Youxingia wuxianensis</name>
    <dbReference type="NCBI Taxonomy" id="2763678"/>
    <lineage>
        <taxon>Bacteria</taxon>
        <taxon>Bacillati</taxon>
        <taxon>Bacillota</taxon>
        <taxon>Clostridia</taxon>
        <taxon>Eubacteriales</taxon>
        <taxon>Oscillospiraceae</taxon>
        <taxon>Youxingia</taxon>
    </lineage>
</organism>
<dbReference type="EC" id="4.2.3.5" evidence="3 11"/>
<proteinExistence type="inferred from homology"/>
<evidence type="ECO:0000256" key="8">
    <source>
        <dbReference type="ARBA" id="ARBA00022857"/>
    </source>
</evidence>
<dbReference type="PANTHER" id="PTHR21085">
    <property type="entry name" value="CHORISMATE SYNTHASE"/>
    <property type="match status" value="1"/>
</dbReference>
<dbReference type="GO" id="GO:0004107">
    <property type="term" value="F:chorismate synthase activity"/>
    <property type="evidence" value="ECO:0007669"/>
    <property type="project" value="UniProtKB-UniRule"/>
</dbReference>
<dbReference type="PROSITE" id="PS00789">
    <property type="entry name" value="CHORISMATE_SYNTHASE_3"/>
    <property type="match status" value="1"/>
</dbReference>
<dbReference type="GO" id="GO:0009423">
    <property type="term" value="P:chorismate biosynthetic process"/>
    <property type="evidence" value="ECO:0007669"/>
    <property type="project" value="UniProtKB-UniRule"/>
</dbReference>
<keyword evidence="14" id="KW-1185">Reference proteome</keyword>
<evidence type="ECO:0000256" key="11">
    <source>
        <dbReference type="HAMAP-Rule" id="MF_00300"/>
    </source>
</evidence>
<dbReference type="GO" id="GO:0008652">
    <property type="term" value="P:amino acid biosynthetic process"/>
    <property type="evidence" value="ECO:0007669"/>
    <property type="project" value="UniProtKB-KW"/>
</dbReference>
<keyword evidence="6 11" id="KW-0288">FMN</keyword>
<dbReference type="PROSITE" id="PS00787">
    <property type="entry name" value="CHORISMATE_SYNTHASE_1"/>
    <property type="match status" value="1"/>
</dbReference>
<feature type="binding site" evidence="11">
    <location>
        <begin position="125"/>
        <end position="127"/>
    </location>
    <ligand>
        <name>FMN</name>
        <dbReference type="ChEBI" id="CHEBI:58210"/>
    </ligand>
</feature>
<gene>
    <name evidence="11 13" type="primary">aroC</name>
    <name evidence="13" type="ORF">H8705_03860</name>
</gene>
<evidence type="ECO:0000256" key="5">
    <source>
        <dbReference type="ARBA" id="ARBA00022630"/>
    </source>
</evidence>
<evidence type="ECO:0000313" key="14">
    <source>
        <dbReference type="Proteomes" id="UP000623678"/>
    </source>
</evidence>
<dbReference type="EMBL" id="JACRTD010000002">
    <property type="protein sequence ID" value="MBC8584710.1"/>
    <property type="molecule type" value="Genomic_DNA"/>
</dbReference>
<feature type="binding site" evidence="11">
    <location>
        <position position="53"/>
    </location>
    <ligand>
        <name>NADP(+)</name>
        <dbReference type="ChEBI" id="CHEBI:58349"/>
    </ligand>
</feature>
<comment type="caution">
    <text evidence="13">The sequence shown here is derived from an EMBL/GenBank/DDBJ whole genome shotgun (WGS) entry which is preliminary data.</text>
</comment>
<evidence type="ECO:0000256" key="10">
    <source>
        <dbReference type="ARBA" id="ARBA00023239"/>
    </source>
</evidence>
<comment type="similarity">
    <text evidence="2 11 12">Belongs to the chorismate synthase family.</text>
</comment>
<comment type="caution">
    <text evidence="11">Lacks conserved residue(s) required for the propagation of feature annotation.</text>
</comment>
<dbReference type="GO" id="GO:0010181">
    <property type="term" value="F:FMN binding"/>
    <property type="evidence" value="ECO:0007669"/>
    <property type="project" value="TreeGrafter"/>
</dbReference>
<evidence type="ECO:0000256" key="3">
    <source>
        <dbReference type="ARBA" id="ARBA00013036"/>
    </source>
</evidence>
<dbReference type="PANTHER" id="PTHR21085:SF0">
    <property type="entry name" value="CHORISMATE SYNTHASE"/>
    <property type="match status" value="1"/>
</dbReference>
<comment type="pathway">
    <text evidence="1 11 12">Metabolic intermediate biosynthesis; chorismate biosynthesis; chorismate from D-erythrose 4-phosphate and phosphoenolpyruvate: step 7/7.</text>
</comment>